<keyword evidence="9" id="KW-0175">Coiled coil</keyword>
<dbReference type="FunFam" id="1.10.10.10:FF:000027">
    <property type="entry name" value="Heat shock transcription factor 1"/>
    <property type="match status" value="1"/>
</dbReference>
<dbReference type="GO" id="GO:0005634">
    <property type="term" value="C:nucleus"/>
    <property type="evidence" value="ECO:0007669"/>
    <property type="project" value="UniProtKB-SubCell"/>
</dbReference>
<keyword evidence="4 12" id="KW-0346">Stress response</keyword>
<dbReference type="InterPro" id="IPR036390">
    <property type="entry name" value="WH_DNA-bd_sf"/>
</dbReference>
<sequence length="457" mass="52844">MRPSYSVPKFLTKIWDLVEDAKTDDYICWSQDGSSFVVLDEERFAKELLPRYFKHNNMASFVRQLNWYGFHKVMHDESGALRQEKYCSGKYQHAFFQRGHEELLINIKRKVPVPRMDENKSAPDDMHKILAFLHQLQGRQDAIDSTVEALKRENEALWKEVLQLRQKQYQNQPQCENESPSRSYDRMETVQTNQTLMIDNTGNYDNLAVAKTEPGTTNQTYENSSQWTINGNVTRGTKRAFHLRDDLDSTAEDSSTHLTSISLPHVFESYQPDDSDNLSDSSLSESEEITNEDTSHEANQSMGKLPQNLKPSDRNKIKKIKMESRAEHQDSETEFMMDYSGSEDADENRAGSINSGHTRKRRKTCRSSCCKIETMLKEMHKDNTSLTRRVLTLEQQSFEKLSEISAVLSNLASFIMHSNKLPKNVVLPSMTVDGKRMQHEETQTQRSKFQVKKQNES</sequence>
<evidence type="ECO:0000256" key="6">
    <source>
        <dbReference type="ARBA" id="ARBA00023163"/>
    </source>
</evidence>
<keyword evidence="3" id="KW-0805">Transcription regulation</keyword>
<dbReference type="GO" id="GO:0003700">
    <property type="term" value="F:DNA-binding transcription factor activity"/>
    <property type="evidence" value="ECO:0007669"/>
    <property type="project" value="InterPro"/>
</dbReference>
<reference evidence="12" key="1">
    <citation type="submission" date="2022-03" db="EMBL/GenBank/DDBJ databases">
        <authorList>
            <person name="Alioto T."/>
            <person name="Alioto T."/>
            <person name="Gomez Garrido J."/>
        </authorList>
    </citation>
    <scope>NUCLEOTIDE SEQUENCE</scope>
</reference>
<dbReference type="SMART" id="SM00415">
    <property type="entry name" value="HSF"/>
    <property type="match status" value="1"/>
</dbReference>
<dbReference type="SUPFAM" id="SSF46785">
    <property type="entry name" value="Winged helix' DNA-binding domain"/>
    <property type="match status" value="1"/>
</dbReference>
<comment type="similarity">
    <text evidence="2 8">Belongs to the HSF family.</text>
</comment>
<dbReference type="InterPro" id="IPR036388">
    <property type="entry name" value="WH-like_DNA-bd_sf"/>
</dbReference>
<protein>
    <submittedName>
        <fullName evidence="12">Heat shock factor 2-like</fullName>
    </submittedName>
</protein>
<gene>
    <name evidence="12" type="ORF">PECUL_23A016975</name>
</gene>
<evidence type="ECO:0000313" key="12">
    <source>
        <dbReference type="EMBL" id="CAH2251847.1"/>
    </source>
</evidence>
<evidence type="ECO:0000256" key="5">
    <source>
        <dbReference type="ARBA" id="ARBA00023125"/>
    </source>
</evidence>
<dbReference type="Proteomes" id="UP001295444">
    <property type="component" value="Chromosome 02"/>
</dbReference>
<evidence type="ECO:0000256" key="8">
    <source>
        <dbReference type="RuleBase" id="RU004020"/>
    </source>
</evidence>
<evidence type="ECO:0000256" key="10">
    <source>
        <dbReference type="SAM" id="MobiDB-lite"/>
    </source>
</evidence>
<keyword evidence="7" id="KW-0539">Nucleus</keyword>
<evidence type="ECO:0000256" key="1">
    <source>
        <dbReference type="ARBA" id="ARBA00004123"/>
    </source>
</evidence>
<dbReference type="PANTHER" id="PTHR10015">
    <property type="entry name" value="HEAT SHOCK TRANSCRIPTION FACTOR"/>
    <property type="match status" value="1"/>
</dbReference>
<feature type="region of interest" description="Disordered" evidence="10">
    <location>
        <begin position="268"/>
        <end position="314"/>
    </location>
</feature>
<proteinExistence type="inferred from homology"/>
<evidence type="ECO:0000256" key="7">
    <source>
        <dbReference type="ARBA" id="ARBA00023242"/>
    </source>
</evidence>
<organism evidence="12 13">
    <name type="scientific">Pelobates cultripes</name>
    <name type="common">Western spadefoot toad</name>
    <dbReference type="NCBI Taxonomy" id="61616"/>
    <lineage>
        <taxon>Eukaryota</taxon>
        <taxon>Metazoa</taxon>
        <taxon>Chordata</taxon>
        <taxon>Craniata</taxon>
        <taxon>Vertebrata</taxon>
        <taxon>Euteleostomi</taxon>
        <taxon>Amphibia</taxon>
        <taxon>Batrachia</taxon>
        <taxon>Anura</taxon>
        <taxon>Pelobatoidea</taxon>
        <taxon>Pelobatidae</taxon>
        <taxon>Pelobates</taxon>
    </lineage>
</organism>
<evidence type="ECO:0000256" key="9">
    <source>
        <dbReference type="SAM" id="Coils"/>
    </source>
</evidence>
<feature type="domain" description="HSF-type DNA-binding" evidence="11">
    <location>
        <begin position="49"/>
        <end position="73"/>
    </location>
</feature>
<dbReference type="PRINTS" id="PR00056">
    <property type="entry name" value="HSFDOMAIN"/>
</dbReference>
<dbReference type="EMBL" id="OW240913">
    <property type="protein sequence ID" value="CAH2251847.1"/>
    <property type="molecule type" value="Genomic_DNA"/>
</dbReference>
<dbReference type="PROSITE" id="PS00434">
    <property type="entry name" value="HSF_DOMAIN"/>
    <property type="match status" value="1"/>
</dbReference>
<keyword evidence="6" id="KW-0804">Transcription</keyword>
<dbReference type="InterPro" id="IPR000232">
    <property type="entry name" value="HSF_DNA-bd"/>
</dbReference>
<evidence type="ECO:0000313" key="13">
    <source>
        <dbReference type="Proteomes" id="UP001295444"/>
    </source>
</evidence>
<feature type="coiled-coil region" evidence="9">
    <location>
        <begin position="133"/>
        <end position="167"/>
    </location>
</feature>
<evidence type="ECO:0000256" key="2">
    <source>
        <dbReference type="ARBA" id="ARBA00006403"/>
    </source>
</evidence>
<keyword evidence="5" id="KW-0238">DNA-binding</keyword>
<dbReference type="Pfam" id="PF00447">
    <property type="entry name" value="HSF_DNA-bind"/>
    <property type="match status" value="1"/>
</dbReference>
<name>A0AAD1RFI8_PELCU</name>
<dbReference type="Gene3D" id="1.10.10.10">
    <property type="entry name" value="Winged helix-like DNA-binding domain superfamily/Winged helix DNA-binding domain"/>
    <property type="match status" value="1"/>
</dbReference>
<evidence type="ECO:0000256" key="4">
    <source>
        <dbReference type="ARBA" id="ARBA00023016"/>
    </source>
</evidence>
<evidence type="ECO:0000259" key="11">
    <source>
        <dbReference type="PROSITE" id="PS00434"/>
    </source>
</evidence>
<dbReference type="PANTHER" id="PTHR10015:SF453">
    <property type="entry name" value="HEAT SHOCK FACTOR 2, GENE 2"/>
    <property type="match status" value="1"/>
</dbReference>
<comment type="subcellular location">
    <subcellularLocation>
        <location evidence="1">Nucleus</location>
    </subcellularLocation>
</comment>
<keyword evidence="13" id="KW-1185">Reference proteome</keyword>
<evidence type="ECO:0000256" key="3">
    <source>
        <dbReference type="ARBA" id="ARBA00023015"/>
    </source>
</evidence>
<dbReference type="GO" id="GO:0043565">
    <property type="term" value="F:sequence-specific DNA binding"/>
    <property type="evidence" value="ECO:0007669"/>
    <property type="project" value="InterPro"/>
</dbReference>
<dbReference type="AlphaFoldDB" id="A0AAD1RFI8"/>
<feature type="region of interest" description="Disordered" evidence="10">
    <location>
        <begin position="436"/>
        <end position="457"/>
    </location>
</feature>
<accession>A0AAD1RFI8</accession>